<dbReference type="InterPro" id="IPR036188">
    <property type="entry name" value="FAD/NAD-bd_sf"/>
</dbReference>
<evidence type="ECO:0000313" key="6">
    <source>
        <dbReference type="Proteomes" id="UP001163105"/>
    </source>
</evidence>
<dbReference type="PANTHER" id="PTHR46865:SF2">
    <property type="entry name" value="MONOOXYGENASE"/>
    <property type="match status" value="1"/>
</dbReference>
<dbReference type="SUPFAM" id="SSF51905">
    <property type="entry name" value="FAD/NAD(P)-binding domain"/>
    <property type="match status" value="1"/>
</dbReference>
<dbReference type="Pfam" id="PF01494">
    <property type="entry name" value="FAD_binding_3"/>
    <property type="match status" value="1"/>
</dbReference>
<accession>A0AB34FV85</accession>
<reference evidence="5" key="1">
    <citation type="submission" date="2023-01" db="EMBL/GenBank/DDBJ databases">
        <title>The growth and conidiation of Purpureocillium lavendulum are regulated by nitrogen source and histone H3K14 acetylation.</title>
        <authorList>
            <person name="Tang P."/>
            <person name="Han J."/>
            <person name="Zhang C."/>
            <person name="Tang P."/>
            <person name="Qi F."/>
            <person name="Zhang K."/>
            <person name="Liang L."/>
        </authorList>
    </citation>
    <scope>NUCLEOTIDE SEQUENCE</scope>
    <source>
        <strain evidence="5">YMF1.00683</strain>
    </source>
</reference>
<proteinExistence type="predicted"/>
<protein>
    <submittedName>
        <fullName evidence="5">FAD dependent oxidoreductase</fullName>
    </submittedName>
</protein>
<dbReference type="EMBL" id="JAQHRD010000004">
    <property type="protein sequence ID" value="KAJ6442277.1"/>
    <property type="molecule type" value="Genomic_DNA"/>
</dbReference>
<dbReference type="Gene3D" id="3.50.50.60">
    <property type="entry name" value="FAD/NAD(P)-binding domain"/>
    <property type="match status" value="1"/>
</dbReference>
<dbReference type="Proteomes" id="UP001163105">
    <property type="component" value="Unassembled WGS sequence"/>
</dbReference>
<dbReference type="Gene3D" id="3.30.9.10">
    <property type="entry name" value="D-Amino Acid Oxidase, subunit A, domain 2"/>
    <property type="match status" value="1"/>
</dbReference>
<keyword evidence="3" id="KW-0560">Oxidoreductase</keyword>
<dbReference type="InterPro" id="IPR051704">
    <property type="entry name" value="FAD_aromatic-hydroxylase"/>
</dbReference>
<sequence length="749" mass="82649">MDNNPGPTARRSTDFCSEFLINAILAVSASSYHKSDDYGSSPIRGSAFAEEAFRLLGFHQERVQVSLMQGVALLSHHEMAFGDSQLGASLFFDKLSALQSSSGVLDGPSWLFHSHAGSMAQAVREAMISIANGFHCLDVKMSVIANRSSTSLGLSGVLPSQAEDISSLWMPYPLSTEPRLSYSVYALTAEYGLTRLANEFILGIEETFSSPVPDYRTSKRLYDRLLGWRSSTQDLFRAQTTLPPAWASLLIWFDLVCIKLLEPYMGLSFLEFDGGETSRSVSQSHCENLISYLWHYRTAFGMRLECWMVYACHAAVSTLLLNLPLPGPHEQALSRGCELLFEMGEVLISGAGVAGPALAFWLARLGHRCVIVERFPTLRANGQQIDLRKQGIEAARRMGILEAIRGHVIEELGIRVVDSAGRQKALFARIDGDAAGRQGFTSEFEILRGDLVRILVDITSDTVEYRFGVWVDSFDQRDNGVQVAFSDGASEAFDLLVAADGQGSRIRKMMLKDEPELDVSRNLGVNMAYFNIPRQPEDPDLAISYTATKQRFVLVRWHSKTEGQVNLGTMAHAEEFETALHQDAATQKELFARIFQDAGWEAERLVDAMHRSDDFYAHPMVQVRTGLWSKGRVVLVGDAGYAPTPLTGMGTSLALMGAYVLAGEISKSPDDLPAACKAYEQELRPYVEKTQKIPPGLPGLAYPKGEFGVKVINTLLGLTTTLGLDRAFQHSILKSEDPYRLPEYPALGL</sequence>
<dbReference type="AlphaFoldDB" id="A0AB34FV85"/>
<gene>
    <name evidence="5" type="ORF">O9K51_05832</name>
</gene>
<feature type="domain" description="FAD-binding" evidence="4">
    <location>
        <begin position="345"/>
        <end position="685"/>
    </location>
</feature>
<evidence type="ECO:0000256" key="3">
    <source>
        <dbReference type="ARBA" id="ARBA00023002"/>
    </source>
</evidence>
<keyword evidence="6" id="KW-1185">Reference proteome</keyword>
<comment type="caution">
    <text evidence="5">The sequence shown here is derived from an EMBL/GenBank/DDBJ whole genome shotgun (WGS) entry which is preliminary data.</text>
</comment>
<organism evidence="5 6">
    <name type="scientific">Purpureocillium lavendulum</name>
    <dbReference type="NCBI Taxonomy" id="1247861"/>
    <lineage>
        <taxon>Eukaryota</taxon>
        <taxon>Fungi</taxon>
        <taxon>Dikarya</taxon>
        <taxon>Ascomycota</taxon>
        <taxon>Pezizomycotina</taxon>
        <taxon>Sordariomycetes</taxon>
        <taxon>Hypocreomycetidae</taxon>
        <taxon>Hypocreales</taxon>
        <taxon>Ophiocordycipitaceae</taxon>
        <taxon>Purpureocillium</taxon>
    </lineage>
</organism>
<evidence type="ECO:0000256" key="1">
    <source>
        <dbReference type="ARBA" id="ARBA00022630"/>
    </source>
</evidence>
<keyword evidence="1" id="KW-0285">Flavoprotein</keyword>
<evidence type="ECO:0000313" key="5">
    <source>
        <dbReference type="EMBL" id="KAJ6442277.1"/>
    </source>
</evidence>
<dbReference type="InterPro" id="IPR002938">
    <property type="entry name" value="FAD-bd"/>
</dbReference>
<dbReference type="GO" id="GO:0071949">
    <property type="term" value="F:FAD binding"/>
    <property type="evidence" value="ECO:0007669"/>
    <property type="project" value="InterPro"/>
</dbReference>
<dbReference type="CDD" id="cd12148">
    <property type="entry name" value="fungal_TF_MHR"/>
    <property type="match status" value="1"/>
</dbReference>
<keyword evidence="2" id="KW-0274">FAD</keyword>
<name>A0AB34FV85_9HYPO</name>
<dbReference type="PANTHER" id="PTHR46865">
    <property type="entry name" value="OXIDOREDUCTASE-RELATED"/>
    <property type="match status" value="1"/>
</dbReference>
<evidence type="ECO:0000256" key="2">
    <source>
        <dbReference type="ARBA" id="ARBA00022827"/>
    </source>
</evidence>
<evidence type="ECO:0000259" key="4">
    <source>
        <dbReference type="Pfam" id="PF01494"/>
    </source>
</evidence>
<dbReference type="GO" id="GO:0016491">
    <property type="term" value="F:oxidoreductase activity"/>
    <property type="evidence" value="ECO:0007669"/>
    <property type="project" value="UniProtKB-KW"/>
</dbReference>
<dbReference type="PRINTS" id="PR00420">
    <property type="entry name" value="RNGMNOXGNASE"/>
</dbReference>